<dbReference type="KEGG" id="fli:Fleli_2032"/>
<evidence type="ECO:0000259" key="6">
    <source>
        <dbReference type="PROSITE" id="PS51123"/>
    </source>
</evidence>
<sequence precursor="true">MKINKFYFLPVILIILIFKVSFVFAQDSKLPRILQHPDSVQIEAIEILNSESRETNLSVTPDGKYLFFMSSRGGESWSVSAGLYKNKPRFDGDIYFSKKDSTGKWTAAQNLKAINSSSGEDEPFVTQDGQQVVFQSWRRNWVAEGGPYYQAKAKGDSWTNMKGLGQGINIFFRREFSKYGGYATDGMSVSSDMNTFIIASGANYNGDMDLYWSKKDSTGKWSVCTEMPISTPKNERSIFLAADNKTVYFASDGYGGFGGLDIFKALLDENGNAIEIFNIGAPFNTDKDDYGFVLTASGEAAYFVREGNIFYADLINALPEIKPSPVLLLEGNIVGCDGNPIDAKVSLYDENDKEISVSFTNARNKGEYVLLISNPPKTKKSYKQIIETEKGFEQEPFFETKKIEIPTIKKYTKLELGKIQINDCKEEISKTTDLENIYFEFDSDKLNQSSIQLLENFIKIFNQDSNKKIILTGHTDSKGSDSYNKILSQKRLLSVQNFLESKGIDKSKIKITPKGEQNPAQTNATENGRSKNRRVEIRIE</sequence>
<protein>
    <submittedName>
        <fullName evidence="7">Outer membrane protein/peptidoglycan-associated (Lipo)protein</fullName>
    </submittedName>
</protein>
<dbReference type="InterPro" id="IPR011659">
    <property type="entry name" value="WD40"/>
</dbReference>
<dbReference type="Pfam" id="PF07676">
    <property type="entry name" value="PD40"/>
    <property type="match status" value="3"/>
</dbReference>
<dbReference type="eggNOG" id="COG2885">
    <property type="taxonomic scope" value="Bacteria"/>
</dbReference>
<dbReference type="InterPro" id="IPR006664">
    <property type="entry name" value="OMP_bac"/>
</dbReference>
<evidence type="ECO:0000256" key="4">
    <source>
        <dbReference type="PROSITE-ProRule" id="PRU00473"/>
    </source>
</evidence>
<dbReference type="AlphaFoldDB" id="I4AKD1"/>
<evidence type="ECO:0000256" key="5">
    <source>
        <dbReference type="SAM" id="MobiDB-lite"/>
    </source>
</evidence>
<dbReference type="SUPFAM" id="SSF82171">
    <property type="entry name" value="DPP6 N-terminal domain-like"/>
    <property type="match status" value="1"/>
</dbReference>
<dbReference type="STRING" id="880071.Fleli_2032"/>
<dbReference type="Pfam" id="PF00691">
    <property type="entry name" value="OmpA"/>
    <property type="match status" value="1"/>
</dbReference>
<proteinExistence type="predicted"/>
<dbReference type="OrthoDB" id="978270at2"/>
<dbReference type="InterPro" id="IPR050330">
    <property type="entry name" value="Bact_OuterMem_StrucFunc"/>
</dbReference>
<dbReference type="PROSITE" id="PS51123">
    <property type="entry name" value="OMPA_2"/>
    <property type="match status" value="1"/>
</dbReference>
<dbReference type="HOGENOM" id="CLU_527790_0_0_10"/>
<dbReference type="Gene3D" id="3.30.1330.60">
    <property type="entry name" value="OmpA-like domain"/>
    <property type="match status" value="1"/>
</dbReference>
<keyword evidence="2 4" id="KW-0472">Membrane</keyword>
<evidence type="ECO:0000256" key="3">
    <source>
        <dbReference type="ARBA" id="ARBA00023237"/>
    </source>
</evidence>
<comment type="subcellular location">
    <subcellularLocation>
        <location evidence="1">Cell outer membrane</location>
    </subcellularLocation>
</comment>
<dbReference type="InterPro" id="IPR006665">
    <property type="entry name" value="OmpA-like"/>
</dbReference>
<dbReference type="eggNOG" id="COG1520">
    <property type="taxonomic scope" value="Bacteria"/>
</dbReference>
<keyword evidence="8" id="KW-1185">Reference proteome</keyword>
<feature type="region of interest" description="Disordered" evidence="5">
    <location>
        <begin position="512"/>
        <end position="540"/>
    </location>
</feature>
<dbReference type="GO" id="GO:0009279">
    <property type="term" value="C:cell outer membrane"/>
    <property type="evidence" value="ECO:0007669"/>
    <property type="project" value="UniProtKB-SubCell"/>
</dbReference>
<evidence type="ECO:0000313" key="8">
    <source>
        <dbReference type="Proteomes" id="UP000006054"/>
    </source>
</evidence>
<dbReference type="SUPFAM" id="SSF103088">
    <property type="entry name" value="OmpA-like"/>
    <property type="match status" value="1"/>
</dbReference>
<dbReference type="EMBL" id="CP003345">
    <property type="protein sequence ID" value="AFM04416.1"/>
    <property type="molecule type" value="Genomic_DNA"/>
</dbReference>
<name>I4AKD1_BERLS</name>
<dbReference type="PANTHER" id="PTHR30329:SF21">
    <property type="entry name" value="LIPOPROTEIN YIAD-RELATED"/>
    <property type="match status" value="1"/>
</dbReference>
<feature type="domain" description="OmpA-like" evidence="6">
    <location>
        <begin position="426"/>
        <end position="540"/>
    </location>
</feature>
<accession>I4AKD1</accession>
<dbReference type="RefSeq" id="WP_014797863.1">
    <property type="nucleotide sequence ID" value="NC_018018.1"/>
</dbReference>
<feature type="compositionally biased region" description="Polar residues" evidence="5">
    <location>
        <begin position="518"/>
        <end position="527"/>
    </location>
</feature>
<organism evidence="7 8">
    <name type="scientific">Bernardetia litoralis (strain ATCC 23117 / DSM 6794 / NBRC 15988 / NCIMB 1366 / Fx l1 / Sio-4)</name>
    <name type="common">Flexibacter litoralis</name>
    <dbReference type="NCBI Taxonomy" id="880071"/>
    <lineage>
        <taxon>Bacteria</taxon>
        <taxon>Pseudomonadati</taxon>
        <taxon>Bacteroidota</taxon>
        <taxon>Cytophagia</taxon>
        <taxon>Cytophagales</taxon>
        <taxon>Bernardetiaceae</taxon>
        <taxon>Bernardetia</taxon>
    </lineage>
</organism>
<dbReference type="PRINTS" id="PR01021">
    <property type="entry name" value="OMPADOMAIN"/>
</dbReference>
<dbReference type="CDD" id="cd07185">
    <property type="entry name" value="OmpA_C-like"/>
    <property type="match status" value="1"/>
</dbReference>
<dbReference type="Proteomes" id="UP000006054">
    <property type="component" value="Chromosome"/>
</dbReference>
<evidence type="ECO:0000256" key="2">
    <source>
        <dbReference type="ARBA" id="ARBA00023136"/>
    </source>
</evidence>
<evidence type="ECO:0000256" key="1">
    <source>
        <dbReference type="ARBA" id="ARBA00004442"/>
    </source>
</evidence>
<reference evidence="8" key="1">
    <citation type="submission" date="2012-06" db="EMBL/GenBank/DDBJ databases">
        <title>The complete genome of Flexibacter litoralis DSM 6794.</title>
        <authorList>
            <person name="Lucas S."/>
            <person name="Copeland A."/>
            <person name="Lapidus A."/>
            <person name="Glavina del Rio T."/>
            <person name="Dalin E."/>
            <person name="Tice H."/>
            <person name="Bruce D."/>
            <person name="Goodwin L."/>
            <person name="Pitluck S."/>
            <person name="Peters L."/>
            <person name="Ovchinnikova G."/>
            <person name="Lu M."/>
            <person name="Kyrpides N."/>
            <person name="Mavromatis K."/>
            <person name="Ivanova N."/>
            <person name="Brettin T."/>
            <person name="Detter J.C."/>
            <person name="Han C."/>
            <person name="Larimer F."/>
            <person name="Land M."/>
            <person name="Hauser L."/>
            <person name="Markowitz V."/>
            <person name="Cheng J.-F."/>
            <person name="Hugenholtz P."/>
            <person name="Woyke T."/>
            <person name="Wu D."/>
            <person name="Spring S."/>
            <person name="Lang E."/>
            <person name="Kopitz M."/>
            <person name="Brambilla E."/>
            <person name="Klenk H.-P."/>
            <person name="Eisen J.A."/>
        </authorList>
    </citation>
    <scope>NUCLEOTIDE SEQUENCE [LARGE SCALE GENOMIC DNA]</scope>
    <source>
        <strain evidence="8">ATCC 23117 / DSM 6794 / NBRC 15988 / NCIMB 1366 / Sio-4</strain>
    </source>
</reference>
<keyword evidence="3" id="KW-0998">Cell outer membrane</keyword>
<evidence type="ECO:0000313" key="7">
    <source>
        <dbReference type="EMBL" id="AFM04416.1"/>
    </source>
</evidence>
<dbReference type="PANTHER" id="PTHR30329">
    <property type="entry name" value="STATOR ELEMENT OF FLAGELLAR MOTOR COMPLEX"/>
    <property type="match status" value="1"/>
</dbReference>
<gene>
    <name evidence="7" type="ordered locus">Fleli_2032</name>
</gene>
<dbReference type="InterPro" id="IPR036737">
    <property type="entry name" value="OmpA-like_sf"/>
</dbReference>